<keyword evidence="6" id="KW-0547">Nucleotide-binding</keyword>
<dbReference type="CDD" id="cd04320">
    <property type="entry name" value="AspRS_cyto_N"/>
    <property type="match status" value="1"/>
</dbReference>
<gene>
    <name evidence="13" type="ORF">Ctob_002037</name>
</gene>
<evidence type="ECO:0000256" key="9">
    <source>
        <dbReference type="ARBA" id="ARBA00023146"/>
    </source>
</evidence>
<proteinExistence type="inferred from homology"/>
<dbReference type="InterPro" id="IPR004365">
    <property type="entry name" value="NA-bd_OB_tRNA"/>
</dbReference>
<name>A0A0M0J934_9EUKA</name>
<dbReference type="GO" id="GO:0004815">
    <property type="term" value="F:aspartate-tRNA ligase activity"/>
    <property type="evidence" value="ECO:0007669"/>
    <property type="project" value="UniProtKB-EC"/>
</dbReference>
<dbReference type="PRINTS" id="PR01042">
    <property type="entry name" value="TRNASYNTHASP"/>
</dbReference>
<comment type="catalytic activity">
    <reaction evidence="11">
        <text>tRNA(Asp) + L-aspartate + ATP = L-aspartyl-tRNA(Asp) + AMP + diphosphate</text>
        <dbReference type="Rhea" id="RHEA:19649"/>
        <dbReference type="Rhea" id="RHEA-COMP:9660"/>
        <dbReference type="Rhea" id="RHEA-COMP:9678"/>
        <dbReference type="ChEBI" id="CHEBI:29991"/>
        <dbReference type="ChEBI" id="CHEBI:30616"/>
        <dbReference type="ChEBI" id="CHEBI:33019"/>
        <dbReference type="ChEBI" id="CHEBI:78442"/>
        <dbReference type="ChEBI" id="CHEBI:78516"/>
        <dbReference type="ChEBI" id="CHEBI:456215"/>
        <dbReference type="EC" id="6.1.1.12"/>
    </reaction>
</comment>
<evidence type="ECO:0000256" key="5">
    <source>
        <dbReference type="ARBA" id="ARBA00022598"/>
    </source>
</evidence>
<evidence type="ECO:0000256" key="4">
    <source>
        <dbReference type="ARBA" id="ARBA00022490"/>
    </source>
</evidence>
<evidence type="ECO:0000256" key="6">
    <source>
        <dbReference type="ARBA" id="ARBA00022741"/>
    </source>
</evidence>
<keyword evidence="7" id="KW-0067">ATP-binding</keyword>
<dbReference type="PROSITE" id="PS50862">
    <property type="entry name" value="AA_TRNA_LIGASE_II"/>
    <property type="match status" value="1"/>
</dbReference>
<sequence>MEHPFGQLTINSNTKTERTWTDVDALTPALSGSSVWLRARLHNTRKQSAKLGFIELRQRLSTVQVVVQGKDLVSFACGLPKESIVDVLAEVTTPPAPITSCTQSGVELQVTRIYCISKAATRLPLQLEDAGRSDAEVARLKLPRVEPDTRLDNRVIDLRTSANQGIFRIQSEVCALFREFLLGKGFIEIHSPKMIATASEGGADVFKLTYFQRHAYLAQSPQLYKQMALMGDLGRPGVFEIGPVFRSEKSFTHRHMTEFTGLDMEMTFKDDYHEVLEVLEGLFIHIFAGLNERCAKELEAVRAQYPFEDLKFGRTALRLTYYEAVQLLREHGPAIGAERLAALEQQQKAAEELGSSQEAKDLAKLVSDMREHLKTVPVHGDEEDLSTRDEKLLGAVVSRVKDTDFYVIDKFPAALRPFYTMPDPDQPNWANAYDIFIRGEEVTSGAQRIHDPEMLVKLAAQKGVDLTPIQDYVNSFNYGAFPHAGGGIGMERVVMLFLGLDNIRKSSMFPRDPTRLTP</sequence>
<comment type="similarity">
    <text evidence="2">Belongs to the class-II aminoacyl-tRNA synthetase family. Type 2 subfamily.</text>
</comment>
<dbReference type="Gene3D" id="3.30.930.10">
    <property type="entry name" value="Bira Bifunctional Protein, Domain 2"/>
    <property type="match status" value="1"/>
</dbReference>
<dbReference type="EMBL" id="JWZX01003243">
    <property type="protein sequence ID" value="KOO22867.1"/>
    <property type="molecule type" value="Genomic_DNA"/>
</dbReference>
<dbReference type="GO" id="GO:0003723">
    <property type="term" value="F:RNA binding"/>
    <property type="evidence" value="ECO:0007669"/>
    <property type="project" value="TreeGrafter"/>
</dbReference>
<keyword evidence="9 13" id="KW-0030">Aminoacyl-tRNA synthetase</keyword>
<dbReference type="EC" id="6.1.1.12" evidence="3"/>
<keyword evidence="5" id="KW-0436">Ligase</keyword>
<dbReference type="SUPFAM" id="SSF55681">
    <property type="entry name" value="Class II aaRS and biotin synthetases"/>
    <property type="match status" value="1"/>
</dbReference>
<feature type="domain" description="Aminoacyl-transfer RNA synthetases class-II family profile" evidence="12">
    <location>
        <begin position="167"/>
        <end position="518"/>
    </location>
</feature>
<evidence type="ECO:0000256" key="1">
    <source>
        <dbReference type="ARBA" id="ARBA00004496"/>
    </source>
</evidence>
<dbReference type="Pfam" id="PF01336">
    <property type="entry name" value="tRNA_anti-codon"/>
    <property type="match status" value="1"/>
</dbReference>
<dbReference type="Gene3D" id="2.40.50.140">
    <property type="entry name" value="Nucleic acid-binding proteins"/>
    <property type="match status" value="1"/>
</dbReference>
<dbReference type="GO" id="GO:0005524">
    <property type="term" value="F:ATP binding"/>
    <property type="evidence" value="ECO:0007669"/>
    <property type="project" value="UniProtKB-KW"/>
</dbReference>
<evidence type="ECO:0000256" key="7">
    <source>
        <dbReference type="ARBA" id="ARBA00022840"/>
    </source>
</evidence>
<dbReference type="InterPro" id="IPR004523">
    <property type="entry name" value="Asp-tRNA_synthase_2"/>
</dbReference>
<dbReference type="InterPro" id="IPR006195">
    <property type="entry name" value="aa-tRNA-synth_II"/>
</dbReference>
<dbReference type="GO" id="GO:0017101">
    <property type="term" value="C:aminoacyl-tRNA synthetase multienzyme complex"/>
    <property type="evidence" value="ECO:0007669"/>
    <property type="project" value="TreeGrafter"/>
</dbReference>
<keyword evidence="8" id="KW-0648">Protein biosynthesis</keyword>
<dbReference type="PANTHER" id="PTHR43450">
    <property type="entry name" value="ASPARTYL-TRNA SYNTHETASE"/>
    <property type="match status" value="1"/>
</dbReference>
<comment type="caution">
    <text evidence="13">The sequence shown here is derived from an EMBL/GenBank/DDBJ whole genome shotgun (WGS) entry which is preliminary data.</text>
</comment>
<dbReference type="AlphaFoldDB" id="A0A0M0J934"/>
<evidence type="ECO:0000313" key="13">
    <source>
        <dbReference type="EMBL" id="KOO22867.1"/>
    </source>
</evidence>
<keyword evidence="4" id="KW-0963">Cytoplasm</keyword>
<dbReference type="Pfam" id="PF00152">
    <property type="entry name" value="tRNA-synt_2"/>
    <property type="match status" value="1"/>
</dbReference>
<comment type="subcellular location">
    <subcellularLocation>
        <location evidence="1">Cytoplasm</location>
    </subcellularLocation>
</comment>
<dbReference type="InterPro" id="IPR002312">
    <property type="entry name" value="Asp/Asn-tRNA-synth_IIb"/>
</dbReference>
<dbReference type="InterPro" id="IPR012340">
    <property type="entry name" value="NA-bd_OB-fold"/>
</dbReference>
<evidence type="ECO:0000256" key="3">
    <source>
        <dbReference type="ARBA" id="ARBA00012841"/>
    </source>
</evidence>
<dbReference type="OrthoDB" id="372395at2759"/>
<protein>
    <recommendedName>
        <fullName evidence="3">aspartate--tRNA ligase</fullName>
        <ecNumber evidence="3">6.1.1.12</ecNumber>
    </recommendedName>
    <alternativeName>
        <fullName evidence="10">Aspartyl-tRNA synthetase</fullName>
    </alternativeName>
</protein>
<evidence type="ECO:0000313" key="14">
    <source>
        <dbReference type="Proteomes" id="UP000037460"/>
    </source>
</evidence>
<organism evidence="13 14">
    <name type="scientific">Chrysochromulina tobinii</name>
    <dbReference type="NCBI Taxonomy" id="1460289"/>
    <lineage>
        <taxon>Eukaryota</taxon>
        <taxon>Haptista</taxon>
        <taxon>Haptophyta</taxon>
        <taxon>Prymnesiophyceae</taxon>
        <taxon>Prymnesiales</taxon>
        <taxon>Chrysochromulinaceae</taxon>
        <taxon>Chrysochromulina</taxon>
    </lineage>
</organism>
<dbReference type="GO" id="GO:0006422">
    <property type="term" value="P:aspartyl-tRNA aminoacylation"/>
    <property type="evidence" value="ECO:0007669"/>
    <property type="project" value="InterPro"/>
</dbReference>
<dbReference type="SUPFAM" id="SSF50249">
    <property type="entry name" value="Nucleic acid-binding proteins"/>
    <property type="match status" value="1"/>
</dbReference>
<dbReference type="InterPro" id="IPR045864">
    <property type="entry name" value="aa-tRNA-synth_II/BPL/LPL"/>
</dbReference>
<evidence type="ECO:0000256" key="8">
    <source>
        <dbReference type="ARBA" id="ARBA00022917"/>
    </source>
</evidence>
<evidence type="ECO:0000256" key="2">
    <source>
        <dbReference type="ARBA" id="ARBA00005312"/>
    </source>
</evidence>
<reference evidence="14" key="1">
    <citation type="journal article" date="2015" name="PLoS Genet.">
        <title>Genome Sequence and Transcriptome Analyses of Chrysochromulina tobin: Metabolic Tools for Enhanced Algal Fitness in the Prominent Order Prymnesiales (Haptophyceae).</title>
        <authorList>
            <person name="Hovde B.T."/>
            <person name="Deodato C.R."/>
            <person name="Hunsperger H.M."/>
            <person name="Ryken S.A."/>
            <person name="Yost W."/>
            <person name="Jha R.K."/>
            <person name="Patterson J."/>
            <person name="Monnat R.J. Jr."/>
            <person name="Barlow S.B."/>
            <person name="Starkenburg S.R."/>
            <person name="Cattolico R.A."/>
        </authorList>
    </citation>
    <scope>NUCLEOTIDE SEQUENCE</scope>
    <source>
        <strain evidence="14">CCMP291</strain>
    </source>
</reference>
<accession>A0A0M0J934</accession>
<evidence type="ECO:0000259" key="12">
    <source>
        <dbReference type="PROSITE" id="PS50862"/>
    </source>
</evidence>
<evidence type="ECO:0000256" key="11">
    <source>
        <dbReference type="ARBA" id="ARBA00047904"/>
    </source>
</evidence>
<dbReference type="HAMAP" id="MF_02075">
    <property type="entry name" value="Asp_tRNA_synth_type2"/>
    <property type="match status" value="1"/>
</dbReference>
<evidence type="ECO:0000256" key="10">
    <source>
        <dbReference type="ARBA" id="ARBA00033155"/>
    </source>
</evidence>
<dbReference type="GO" id="GO:0005829">
    <property type="term" value="C:cytosol"/>
    <property type="evidence" value="ECO:0007669"/>
    <property type="project" value="TreeGrafter"/>
</dbReference>
<dbReference type="InterPro" id="IPR004364">
    <property type="entry name" value="Aa-tRNA-synt_II"/>
</dbReference>
<keyword evidence="14" id="KW-1185">Reference proteome</keyword>
<dbReference type="Proteomes" id="UP000037460">
    <property type="component" value="Unassembled WGS sequence"/>
</dbReference>
<dbReference type="PANTHER" id="PTHR43450:SF1">
    <property type="entry name" value="ASPARTATE--TRNA LIGASE, CYTOPLASMIC"/>
    <property type="match status" value="1"/>
</dbReference>
<dbReference type="CDD" id="cd00776">
    <property type="entry name" value="AsxRS_core"/>
    <property type="match status" value="1"/>
</dbReference>